<protein>
    <submittedName>
        <fullName evidence="6">Aminopeptidase P family protein</fullName>
    </submittedName>
</protein>
<dbReference type="InterPro" id="IPR050659">
    <property type="entry name" value="Peptidase_M24B"/>
</dbReference>
<dbReference type="InterPro" id="IPR036005">
    <property type="entry name" value="Creatinase/aminopeptidase-like"/>
</dbReference>
<dbReference type="EMBL" id="DXDC01000280">
    <property type="protein sequence ID" value="HIY66447.1"/>
    <property type="molecule type" value="Genomic_DNA"/>
</dbReference>
<keyword evidence="6" id="KW-0031">Aminopeptidase</keyword>
<comment type="similarity">
    <text evidence="3">Belongs to the peptidase M24B family.</text>
</comment>
<organism evidence="6 7">
    <name type="scientific">Candidatus Agrococcus pullicola</name>
    <dbReference type="NCBI Taxonomy" id="2838429"/>
    <lineage>
        <taxon>Bacteria</taxon>
        <taxon>Bacillati</taxon>
        <taxon>Actinomycetota</taxon>
        <taxon>Actinomycetes</taxon>
        <taxon>Micrococcales</taxon>
        <taxon>Microbacteriaceae</taxon>
        <taxon>Agrococcus</taxon>
    </lineage>
</organism>
<dbReference type="Pfam" id="PF00557">
    <property type="entry name" value="Peptidase_M24"/>
    <property type="match status" value="1"/>
</dbReference>
<dbReference type="Gene3D" id="3.40.350.10">
    <property type="entry name" value="Creatinase/prolidase N-terminal domain"/>
    <property type="match status" value="1"/>
</dbReference>
<dbReference type="SUPFAM" id="SSF53092">
    <property type="entry name" value="Creatinase/prolidase N-terminal domain"/>
    <property type="match status" value="1"/>
</dbReference>
<sequence>MSEQRTSDSPFQARIANVVEALADADADAMILTPSTDFAYLTGAEPALRERLLALGITATGTVQAIAPGFETDAMVPVTEAGIELITWSDGEDAAKLLLDGLGLGAKPRIAVGAGTPMRFPLEFMRHRDISWTAGDDILVPLRMRKSPEELALLKAAALADDETYRRFLTSTEFRGRTEFEVQQDLRTHLEATGHDLAGSFSIVAAGANAAMPHHHSGDTVLEDGMGVLTDFGGPRDGYCSDMTRTWSLGPASARLKEIHAIVLEANRAGLAAVRPGVTASSIDAIVRGVIESAGFGEYFIHRTGHGIGLDVHEPPYLVAGDETVLEEGMAFSIEPGIYIEGELGVRIEDIVAVTSNGGECLNEADRSLLEL</sequence>
<dbReference type="GO" id="GO:0004177">
    <property type="term" value="F:aminopeptidase activity"/>
    <property type="evidence" value="ECO:0007669"/>
    <property type="project" value="UniProtKB-KW"/>
</dbReference>
<dbReference type="InterPro" id="IPR000587">
    <property type="entry name" value="Creatinase_N"/>
</dbReference>
<evidence type="ECO:0000256" key="3">
    <source>
        <dbReference type="RuleBase" id="RU000590"/>
    </source>
</evidence>
<evidence type="ECO:0000313" key="7">
    <source>
        <dbReference type="Proteomes" id="UP000824005"/>
    </source>
</evidence>
<evidence type="ECO:0000256" key="1">
    <source>
        <dbReference type="ARBA" id="ARBA00022723"/>
    </source>
</evidence>
<dbReference type="PROSITE" id="PS00491">
    <property type="entry name" value="PROLINE_PEPTIDASE"/>
    <property type="match status" value="1"/>
</dbReference>
<feature type="domain" description="Creatinase N-terminal" evidence="5">
    <location>
        <begin position="14"/>
        <end position="115"/>
    </location>
</feature>
<name>A0A9D1YWG6_9MICO</name>
<feature type="domain" description="Peptidase M24" evidence="4">
    <location>
        <begin position="153"/>
        <end position="355"/>
    </location>
</feature>
<dbReference type="InterPro" id="IPR000994">
    <property type="entry name" value="Pept_M24"/>
</dbReference>
<dbReference type="CDD" id="cd01092">
    <property type="entry name" value="APP-like"/>
    <property type="match status" value="1"/>
</dbReference>
<dbReference type="SUPFAM" id="SSF55920">
    <property type="entry name" value="Creatinase/aminopeptidase"/>
    <property type="match status" value="1"/>
</dbReference>
<keyword evidence="2" id="KW-0378">Hydrolase</keyword>
<evidence type="ECO:0000256" key="2">
    <source>
        <dbReference type="ARBA" id="ARBA00022801"/>
    </source>
</evidence>
<comment type="caution">
    <text evidence="6">The sequence shown here is derived from an EMBL/GenBank/DDBJ whole genome shotgun (WGS) entry which is preliminary data.</text>
</comment>
<dbReference type="AlphaFoldDB" id="A0A9D1YWG6"/>
<keyword evidence="1 3" id="KW-0479">Metal-binding</keyword>
<reference evidence="6" key="1">
    <citation type="journal article" date="2021" name="PeerJ">
        <title>Extensive microbial diversity within the chicken gut microbiome revealed by metagenomics and culture.</title>
        <authorList>
            <person name="Gilroy R."/>
            <person name="Ravi A."/>
            <person name="Getino M."/>
            <person name="Pursley I."/>
            <person name="Horton D.L."/>
            <person name="Alikhan N.F."/>
            <person name="Baker D."/>
            <person name="Gharbi K."/>
            <person name="Hall N."/>
            <person name="Watson M."/>
            <person name="Adriaenssens E.M."/>
            <person name="Foster-Nyarko E."/>
            <person name="Jarju S."/>
            <person name="Secka A."/>
            <person name="Antonio M."/>
            <person name="Oren A."/>
            <person name="Chaudhuri R.R."/>
            <person name="La Ragione R."/>
            <person name="Hildebrand F."/>
            <person name="Pallen M.J."/>
        </authorList>
    </citation>
    <scope>NUCLEOTIDE SEQUENCE</scope>
    <source>
        <strain evidence="6">ChiGjej1B1-98</strain>
    </source>
</reference>
<dbReference type="InterPro" id="IPR029149">
    <property type="entry name" value="Creatin/AminoP/Spt16_N"/>
</dbReference>
<dbReference type="GO" id="GO:0046872">
    <property type="term" value="F:metal ion binding"/>
    <property type="evidence" value="ECO:0007669"/>
    <property type="project" value="UniProtKB-KW"/>
</dbReference>
<dbReference type="Gene3D" id="3.90.230.10">
    <property type="entry name" value="Creatinase/methionine aminopeptidase superfamily"/>
    <property type="match status" value="1"/>
</dbReference>
<evidence type="ECO:0000313" key="6">
    <source>
        <dbReference type="EMBL" id="HIY66447.1"/>
    </source>
</evidence>
<dbReference type="PANTHER" id="PTHR46112">
    <property type="entry name" value="AMINOPEPTIDASE"/>
    <property type="match status" value="1"/>
</dbReference>
<dbReference type="PANTHER" id="PTHR46112:SF3">
    <property type="entry name" value="AMINOPEPTIDASE YPDF"/>
    <property type="match status" value="1"/>
</dbReference>
<evidence type="ECO:0000259" key="4">
    <source>
        <dbReference type="Pfam" id="PF00557"/>
    </source>
</evidence>
<dbReference type="Proteomes" id="UP000824005">
    <property type="component" value="Unassembled WGS sequence"/>
</dbReference>
<keyword evidence="6" id="KW-0645">Protease</keyword>
<reference evidence="6" key="2">
    <citation type="submission" date="2021-04" db="EMBL/GenBank/DDBJ databases">
        <authorList>
            <person name="Gilroy R."/>
        </authorList>
    </citation>
    <scope>NUCLEOTIDE SEQUENCE</scope>
    <source>
        <strain evidence="6">ChiGjej1B1-98</strain>
    </source>
</reference>
<dbReference type="Pfam" id="PF01321">
    <property type="entry name" value="Creatinase_N"/>
    <property type="match status" value="1"/>
</dbReference>
<dbReference type="InterPro" id="IPR001131">
    <property type="entry name" value="Peptidase_M24B_aminopep-P_CS"/>
</dbReference>
<proteinExistence type="inferred from homology"/>
<accession>A0A9D1YWG6</accession>
<gene>
    <name evidence="6" type="ORF">H9830_09250</name>
</gene>
<evidence type="ECO:0000259" key="5">
    <source>
        <dbReference type="Pfam" id="PF01321"/>
    </source>
</evidence>